<dbReference type="InterPro" id="IPR029063">
    <property type="entry name" value="SAM-dependent_MTases_sf"/>
</dbReference>
<feature type="domain" description="Methyltransferase type 11" evidence="2">
    <location>
        <begin position="94"/>
        <end position="144"/>
    </location>
</feature>
<organism evidence="3 4">
    <name type="scientific">Diaphorobacter ruginosibacter</name>
    <dbReference type="NCBI Taxonomy" id="1715720"/>
    <lineage>
        <taxon>Bacteria</taxon>
        <taxon>Pseudomonadati</taxon>
        <taxon>Pseudomonadota</taxon>
        <taxon>Betaproteobacteria</taxon>
        <taxon>Burkholderiales</taxon>
        <taxon>Comamonadaceae</taxon>
        <taxon>Diaphorobacter</taxon>
    </lineage>
</organism>
<dbReference type="KEGG" id="drg:H9K76_08865"/>
<proteinExistence type="predicted"/>
<dbReference type="AlphaFoldDB" id="A0A7G9RTG9"/>
<name>A0A7G9RTG9_9BURK</name>
<dbReference type="Pfam" id="PF08241">
    <property type="entry name" value="Methyltransf_11"/>
    <property type="match status" value="1"/>
</dbReference>
<dbReference type="GO" id="GO:0008757">
    <property type="term" value="F:S-adenosylmethionine-dependent methyltransferase activity"/>
    <property type="evidence" value="ECO:0007669"/>
    <property type="project" value="InterPro"/>
</dbReference>
<dbReference type="Proteomes" id="UP000515811">
    <property type="component" value="Chromosome"/>
</dbReference>
<keyword evidence="3" id="KW-0808">Transferase</keyword>
<sequence length="280" mass="31624">MNGEIIGLHHWFDTPPGRYVLEWEQERHDELVADLFGYHALQLGTPRLAGLRANRMPHRWLALGQAQAMILERGRNVEHQERAPEEGAVQDQPAALLAEPVMLPFGAASLDLVLMPHALEDSPDPHAALREVERVLVPEGRVLISGFNPFSLWGMNQARSRLNRRLGVGGRFYLPEANRFISPARLRDWLQLLGFQLESISFGCYRPAVRTGGWLEKYEWLDAVGPRWWPILGAAYVIVATKRVQGMRLLGPSWRSGAAHKAPAPSQVPVAHTRQHFDRK</sequence>
<reference evidence="3 4" key="1">
    <citation type="submission" date="2020-08" db="EMBL/GenBank/DDBJ databases">
        <title>Genome sequence of Diaphorobacter ruginosibacter DSM 27467T.</title>
        <authorList>
            <person name="Hyun D.-W."/>
            <person name="Bae J.-W."/>
        </authorList>
    </citation>
    <scope>NUCLEOTIDE SEQUENCE [LARGE SCALE GENOMIC DNA]</scope>
    <source>
        <strain evidence="3 4">DSM 27467</strain>
    </source>
</reference>
<keyword evidence="4" id="KW-1185">Reference proteome</keyword>
<feature type="region of interest" description="Disordered" evidence="1">
    <location>
        <begin position="258"/>
        <end position="280"/>
    </location>
</feature>
<dbReference type="EMBL" id="CP060714">
    <property type="protein sequence ID" value="QNN58894.1"/>
    <property type="molecule type" value="Genomic_DNA"/>
</dbReference>
<protein>
    <submittedName>
        <fullName evidence="3">Class I SAM-dependent methyltransferase</fullName>
    </submittedName>
</protein>
<evidence type="ECO:0000313" key="4">
    <source>
        <dbReference type="Proteomes" id="UP000515811"/>
    </source>
</evidence>
<evidence type="ECO:0000256" key="1">
    <source>
        <dbReference type="SAM" id="MobiDB-lite"/>
    </source>
</evidence>
<dbReference type="SUPFAM" id="SSF53335">
    <property type="entry name" value="S-adenosyl-L-methionine-dependent methyltransferases"/>
    <property type="match status" value="1"/>
</dbReference>
<dbReference type="GO" id="GO:0032259">
    <property type="term" value="P:methylation"/>
    <property type="evidence" value="ECO:0007669"/>
    <property type="project" value="UniProtKB-KW"/>
</dbReference>
<dbReference type="InterPro" id="IPR013216">
    <property type="entry name" value="Methyltransf_11"/>
</dbReference>
<accession>A0A7G9RTG9</accession>
<gene>
    <name evidence="3" type="ORF">H9K76_08865</name>
</gene>
<dbReference type="RefSeq" id="WP_187599652.1">
    <property type="nucleotide sequence ID" value="NZ_CP060714.1"/>
</dbReference>
<evidence type="ECO:0000313" key="3">
    <source>
        <dbReference type="EMBL" id="QNN58894.1"/>
    </source>
</evidence>
<dbReference type="Gene3D" id="3.40.50.150">
    <property type="entry name" value="Vaccinia Virus protein VP39"/>
    <property type="match status" value="1"/>
</dbReference>
<evidence type="ECO:0000259" key="2">
    <source>
        <dbReference type="Pfam" id="PF08241"/>
    </source>
</evidence>
<keyword evidence="3" id="KW-0489">Methyltransferase</keyword>